<keyword evidence="2" id="KW-0472">Membrane</keyword>
<name>A0ABQ9R3Q6_9PEZI</name>
<feature type="region of interest" description="Disordered" evidence="1">
    <location>
        <begin position="1"/>
        <end position="20"/>
    </location>
</feature>
<feature type="transmembrane region" description="Helical" evidence="2">
    <location>
        <begin position="123"/>
        <end position="146"/>
    </location>
</feature>
<evidence type="ECO:0000313" key="4">
    <source>
        <dbReference type="Proteomes" id="UP001227543"/>
    </source>
</evidence>
<sequence>MPDGAPWTPTRSSHAHFPGVPVCPQIGPQHPWPVPMAPAQGRSGKTGFAPLGWVEKTAGARVGSSLTDCLATTKAEPKTLCGAGWRETKKLQVRYGRLSVLCTANDTPTTATFGNVGGPKMDFMMLGIASTIVSRLWLVVVSRLWWTA</sequence>
<keyword evidence="2" id="KW-0812">Transmembrane</keyword>
<evidence type="ECO:0000256" key="1">
    <source>
        <dbReference type="SAM" id="MobiDB-lite"/>
    </source>
</evidence>
<accession>A0ABQ9R3Q6</accession>
<proteinExistence type="predicted"/>
<organism evidence="3 4">
    <name type="scientific">Colletotrichum tamarilloi</name>
    <dbReference type="NCBI Taxonomy" id="1209934"/>
    <lineage>
        <taxon>Eukaryota</taxon>
        <taxon>Fungi</taxon>
        <taxon>Dikarya</taxon>
        <taxon>Ascomycota</taxon>
        <taxon>Pezizomycotina</taxon>
        <taxon>Sordariomycetes</taxon>
        <taxon>Hypocreomycetidae</taxon>
        <taxon>Glomerellales</taxon>
        <taxon>Glomerellaceae</taxon>
        <taxon>Colletotrichum</taxon>
        <taxon>Colletotrichum acutatum species complex</taxon>
    </lineage>
</organism>
<comment type="caution">
    <text evidence="3">The sequence shown here is derived from an EMBL/GenBank/DDBJ whole genome shotgun (WGS) entry which is preliminary data.</text>
</comment>
<dbReference type="EMBL" id="MLFU01000036">
    <property type="protein sequence ID" value="KAK1493904.1"/>
    <property type="molecule type" value="Genomic_DNA"/>
</dbReference>
<dbReference type="GeneID" id="85409622"/>
<reference evidence="3 4" key="1">
    <citation type="submission" date="2016-10" db="EMBL/GenBank/DDBJ databases">
        <title>The genome sequence of Colletotrichum fioriniae PJ7.</title>
        <authorList>
            <person name="Baroncelli R."/>
        </authorList>
    </citation>
    <scope>NUCLEOTIDE SEQUENCE [LARGE SCALE GENOMIC DNA]</scope>
    <source>
        <strain evidence="3 4">Tom-12</strain>
    </source>
</reference>
<keyword evidence="4" id="KW-1185">Reference proteome</keyword>
<dbReference type="RefSeq" id="XP_060380089.1">
    <property type="nucleotide sequence ID" value="XM_060525384.1"/>
</dbReference>
<gene>
    <name evidence="3" type="ORF">CTAM01_09365</name>
</gene>
<protein>
    <submittedName>
        <fullName evidence="3">Uncharacterized protein</fullName>
    </submittedName>
</protein>
<keyword evidence="2" id="KW-1133">Transmembrane helix</keyword>
<evidence type="ECO:0000256" key="2">
    <source>
        <dbReference type="SAM" id="Phobius"/>
    </source>
</evidence>
<dbReference type="Proteomes" id="UP001227543">
    <property type="component" value="Unassembled WGS sequence"/>
</dbReference>
<evidence type="ECO:0000313" key="3">
    <source>
        <dbReference type="EMBL" id="KAK1493904.1"/>
    </source>
</evidence>